<dbReference type="AlphaFoldDB" id="A0A0P0UYC9"/>
<dbReference type="PaxDb" id="39947-A0A0P0UYC9"/>
<dbReference type="Gramene" id="Os01t0154250-00">
    <property type="protein sequence ID" value="Os01t0154250-00"/>
    <property type="gene ID" value="Os01g0154250"/>
</dbReference>
<organism evidence="2 3">
    <name type="scientific">Oryza sativa subsp. japonica</name>
    <name type="common">Rice</name>
    <dbReference type="NCBI Taxonomy" id="39947"/>
    <lineage>
        <taxon>Eukaryota</taxon>
        <taxon>Viridiplantae</taxon>
        <taxon>Streptophyta</taxon>
        <taxon>Embryophyta</taxon>
        <taxon>Tracheophyta</taxon>
        <taxon>Spermatophyta</taxon>
        <taxon>Magnoliopsida</taxon>
        <taxon>Liliopsida</taxon>
        <taxon>Poales</taxon>
        <taxon>Poaceae</taxon>
        <taxon>BOP clade</taxon>
        <taxon>Oryzoideae</taxon>
        <taxon>Oryzeae</taxon>
        <taxon>Oryzinae</taxon>
        <taxon>Oryza</taxon>
        <taxon>Oryza sativa</taxon>
    </lineage>
</organism>
<feature type="non-terminal residue" evidence="2">
    <location>
        <position position="1"/>
    </location>
</feature>
<reference evidence="2 3" key="2">
    <citation type="journal article" date="2013" name="Plant Cell Physiol.">
        <title>Rice Annotation Project Database (RAP-DB): an integrative and interactive database for rice genomics.</title>
        <authorList>
            <person name="Sakai H."/>
            <person name="Lee S.S."/>
            <person name="Tanaka T."/>
            <person name="Numa H."/>
            <person name="Kim J."/>
            <person name="Kawahara Y."/>
            <person name="Wakimoto H."/>
            <person name="Yang C.C."/>
            <person name="Iwamoto M."/>
            <person name="Abe T."/>
            <person name="Yamada Y."/>
            <person name="Muto A."/>
            <person name="Inokuchi H."/>
            <person name="Ikemura T."/>
            <person name="Matsumoto T."/>
            <person name="Sasaki T."/>
            <person name="Itoh T."/>
        </authorList>
    </citation>
    <scope>NUCLEOTIDE SEQUENCE [LARGE SCALE GENOMIC DNA]</scope>
    <source>
        <strain evidence="3">cv. Nipponbare</strain>
    </source>
</reference>
<sequence length="213" mass="22675">HLVVADLDGLLLQSPDVRHAKRHEGGDGGDGGRRRDGEVIHHRVRHLARRVTSLARACLARRRRRRRHDLGAGAGDIVRLNKTHLGRHLPLAHRTRRAVHLGHEVVAASRAGAAAAPVKGAAAVVGVRRRAQPEGGRGREQRGLDVAAAGVVGAELVNDAAVEVADGADHVAGSEQLGDPGERDSEEGEEEVDDVLAALRVQHALRLGVDEQL</sequence>
<proteinExistence type="predicted"/>
<reference evidence="2 3" key="3">
    <citation type="journal article" date="2013" name="Rice">
        <title>Improvement of the Oryza sativa Nipponbare reference genome using next generation sequence and optical map data.</title>
        <authorList>
            <person name="Kawahara Y."/>
            <person name="de la Bastide M."/>
            <person name="Hamilton J.P."/>
            <person name="Kanamori H."/>
            <person name="McCombie W.R."/>
            <person name="Ouyang S."/>
            <person name="Schwartz D.C."/>
            <person name="Tanaka T."/>
            <person name="Wu J."/>
            <person name="Zhou S."/>
            <person name="Childs K.L."/>
            <person name="Davidson R.M."/>
            <person name="Lin H."/>
            <person name="Quesada-Ocampo L."/>
            <person name="Vaillancourt B."/>
            <person name="Sakai H."/>
            <person name="Lee S.S."/>
            <person name="Kim J."/>
            <person name="Numa H."/>
            <person name="Itoh T."/>
            <person name="Buell C.R."/>
            <person name="Matsumoto T."/>
        </authorList>
    </citation>
    <scope>NUCLEOTIDE SEQUENCE [LARGE SCALE GENOMIC DNA]</scope>
    <source>
        <strain evidence="3">cv. Nipponbare</strain>
    </source>
</reference>
<evidence type="ECO:0000313" key="3">
    <source>
        <dbReference type="Proteomes" id="UP000059680"/>
    </source>
</evidence>
<feature type="region of interest" description="Disordered" evidence="1">
    <location>
        <begin position="169"/>
        <end position="192"/>
    </location>
</feature>
<dbReference type="InParanoid" id="A0A0P0UYC9"/>
<dbReference type="Proteomes" id="UP000059680">
    <property type="component" value="Chromosome 1"/>
</dbReference>
<feature type="region of interest" description="Disordered" evidence="1">
    <location>
        <begin position="15"/>
        <end position="36"/>
    </location>
</feature>
<accession>A0A0P0UYC9</accession>
<keyword evidence="3" id="KW-1185">Reference proteome</keyword>
<feature type="non-terminal residue" evidence="2">
    <location>
        <position position="213"/>
    </location>
</feature>
<evidence type="ECO:0000313" key="2">
    <source>
        <dbReference type="EMBL" id="BAS70469.1"/>
    </source>
</evidence>
<dbReference type="EMBL" id="AP014957">
    <property type="protein sequence ID" value="BAS70469.1"/>
    <property type="molecule type" value="Genomic_DNA"/>
</dbReference>
<gene>
    <name evidence="2" type="ordered locus">Os01g0154250</name>
    <name evidence="2" type="ORF">OSNPB_010154250</name>
</gene>
<name>A0A0P0UYC9_ORYSJ</name>
<protein>
    <submittedName>
        <fullName evidence="2">Os01g0154250 protein</fullName>
    </submittedName>
</protein>
<dbReference type="FunCoup" id="A0A0P0UYC9">
    <property type="interactions" value="331"/>
</dbReference>
<feature type="compositionally biased region" description="Basic and acidic residues" evidence="1">
    <location>
        <begin position="23"/>
        <end position="36"/>
    </location>
</feature>
<reference evidence="3" key="1">
    <citation type="journal article" date="2005" name="Nature">
        <title>The map-based sequence of the rice genome.</title>
        <authorList>
            <consortium name="International rice genome sequencing project (IRGSP)"/>
            <person name="Matsumoto T."/>
            <person name="Wu J."/>
            <person name="Kanamori H."/>
            <person name="Katayose Y."/>
            <person name="Fujisawa M."/>
            <person name="Namiki N."/>
            <person name="Mizuno H."/>
            <person name="Yamamoto K."/>
            <person name="Antonio B.A."/>
            <person name="Baba T."/>
            <person name="Sakata K."/>
            <person name="Nagamura Y."/>
            <person name="Aoki H."/>
            <person name="Arikawa K."/>
            <person name="Arita K."/>
            <person name="Bito T."/>
            <person name="Chiden Y."/>
            <person name="Fujitsuka N."/>
            <person name="Fukunaka R."/>
            <person name="Hamada M."/>
            <person name="Harada C."/>
            <person name="Hayashi A."/>
            <person name="Hijishita S."/>
            <person name="Honda M."/>
            <person name="Hosokawa S."/>
            <person name="Ichikawa Y."/>
            <person name="Idonuma A."/>
            <person name="Iijima M."/>
            <person name="Ikeda M."/>
            <person name="Ikeno M."/>
            <person name="Ito K."/>
            <person name="Ito S."/>
            <person name="Ito T."/>
            <person name="Ito Y."/>
            <person name="Ito Y."/>
            <person name="Iwabuchi A."/>
            <person name="Kamiya K."/>
            <person name="Karasawa W."/>
            <person name="Kurita K."/>
            <person name="Katagiri S."/>
            <person name="Kikuta A."/>
            <person name="Kobayashi H."/>
            <person name="Kobayashi N."/>
            <person name="Machita K."/>
            <person name="Maehara T."/>
            <person name="Masukawa M."/>
            <person name="Mizubayashi T."/>
            <person name="Mukai Y."/>
            <person name="Nagasaki H."/>
            <person name="Nagata Y."/>
            <person name="Naito S."/>
            <person name="Nakashima M."/>
            <person name="Nakama Y."/>
            <person name="Nakamichi Y."/>
            <person name="Nakamura M."/>
            <person name="Meguro A."/>
            <person name="Negishi M."/>
            <person name="Ohta I."/>
            <person name="Ohta T."/>
            <person name="Okamoto M."/>
            <person name="Ono N."/>
            <person name="Saji S."/>
            <person name="Sakaguchi M."/>
            <person name="Sakai K."/>
            <person name="Shibata M."/>
            <person name="Shimokawa T."/>
            <person name="Song J."/>
            <person name="Takazaki Y."/>
            <person name="Terasawa K."/>
            <person name="Tsugane M."/>
            <person name="Tsuji K."/>
            <person name="Ueda S."/>
            <person name="Waki K."/>
            <person name="Yamagata H."/>
            <person name="Yamamoto M."/>
            <person name="Yamamoto S."/>
            <person name="Yamane H."/>
            <person name="Yoshiki S."/>
            <person name="Yoshihara R."/>
            <person name="Yukawa K."/>
            <person name="Zhong H."/>
            <person name="Yano M."/>
            <person name="Yuan Q."/>
            <person name="Ouyang S."/>
            <person name="Liu J."/>
            <person name="Jones K.M."/>
            <person name="Gansberger K."/>
            <person name="Moffat K."/>
            <person name="Hill J."/>
            <person name="Bera J."/>
            <person name="Fadrosh D."/>
            <person name="Jin S."/>
            <person name="Johri S."/>
            <person name="Kim M."/>
            <person name="Overton L."/>
            <person name="Reardon M."/>
            <person name="Tsitrin T."/>
            <person name="Vuong H."/>
            <person name="Weaver B."/>
            <person name="Ciecko A."/>
            <person name="Tallon L."/>
            <person name="Jackson J."/>
            <person name="Pai G."/>
            <person name="Aken S.V."/>
            <person name="Utterback T."/>
            <person name="Reidmuller S."/>
            <person name="Feldblyum T."/>
            <person name="Hsiao J."/>
            <person name="Zismann V."/>
            <person name="Iobst S."/>
            <person name="de Vazeille A.R."/>
            <person name="Buell C.R."/>
            <person name="Ying K."/>
            <person name="Li Y."/>
            <person name="Lu T."/>
            <person name="Huang Y."/>
            <person name="Zhao Q."/>
            <person name="Feng Q."/>
            <person name="Zhang L."/>
            <person name="Zhu J."/>
            <person name="Weng Q."/>
            <person name="Mu J."/>
            <person name="Lu Y."/>
            <person name="Fan D."/>
            <person name="Liu Y."/>
            <person name="Guan J."/>
            <person name="Zhang Y."/>
            <person name="Yu S."/>
            <person name="Liu X."/>
            <person name="Zhang Y."/>
            <person name="Hong G."/>
            <person name="Han B."/>
            <person name="Choisne N."/>
            <person name="Demange N."/>
            <person name="Orjeda G."/>
            <person name="Samain S."/>
            <person name="Cattolico L."/>
            <person name="Pelletier E."/>
            <person name="Couloux A."/>
            <person name="Segurens B."/>
            <person name="Wincker P."/>
            <person name="D'Hont A."/>
            <person name="Scarpelli C."/>
            <person name="Weissenbach J."/>
            <person name="Salanoubat M."/>
            <person name="Quetier F."/>
            <person name="Yu Y."/>
            <person name="Kim H.R."/>
            <person name="Rambo T."/>
            <person name="Currie J."/>
            <person name="Collura K."/>
            <person name="Luo M."/>
            <person name="Yang T."/>
            <person name="Ammiraju J.S.S."/>
            <person name="Engler F."/>
            <person name="Soderlund C."/>
            <person name="Wing R.A."/>
            <person name="Palmer L.E."/>
            <person name="de la Bastide M."/>
            <person name="Spiegel L."/>
            <person name="Nascimento L."/>
            <person name="Zutavern T."/>
            <person name="O'Shaughnessy A."/>
            <person name="Dike S."/>
            <person name="Dedhia N."/>
            <person name="Preston R."/>
            <person name="Balija V."/>
            <person name="McCombie W.R."/>
            <person name="Chow T."/>
            <person name="Chen H."/>
            <person name="Chung M."/>
            <person name="Chen C."/>
            <person name="Shaw J."/>
            <person name="Wu H."/>
            <person name="Hsiao K."/>
            <person name="Chao Y."/>
            <person name="Chu M."/>
            <person name="Cheng C."/>
            <person name="Hour A."/>
            <person name="Lee P."/>
            <person name="Lin S."/>
            <person name="Lin Y."/>
            <person name="Liou J."/>
            <person name="Liu S."/>
            <person name="Hsing Y."/>
            <person name="Raghuvanshi S."/>
            <person name="Mohanty A."/>
            <person name="Bharti A.K."/>
            <person name="Gaur A."/>
            <person name="Gupta V."/>
            <person name="Kumar D."/>
            <person name="Ravi V."/>
            <person name="Vij S."/>
            <person name="Kapur A."/>
            <person name="Khurana P."/>
            <person name="Khurana P."/>
            <person name="Khurana J.P."/>
            <person name="Tyagi A.K."/>
            <person name="Gaikwad K."/>
            <person name="Singh A."/>
            <person name="Dalal V."/>
            <person name="Srivastava S."/>
            <person name="Dixit A."/>
            <person name="Pal A.K."/>
            <person name="Ghazi I.A."/>
            <person name="Yadav M."/>
            <person name="Pandit A."/>
            <person name="Bhargava A."/>
            <person name="Sureshbabu K."/>
            <person name="Batra K."/>
            <person name="Sharma T.R."/>
            <person name="Mohapatra T."/>
            <person name="Singh N.K."/>
            <person name="Messing J."/>
            <person name="Nelson A.B."/>
            <person name="Fuks G."/>
            <person name="Kavchok S."/>
            <person name="Keizer G."/>
            <person name="Linton E."/>
            <person name="Llaca V."/>
            <person name="Song R."/>
            <person name="Tanyolac B."/>
            <person name="Young S."/>
            <person name="Ho-Il K."/>
            <person name="Hahn J.H."/>
            <person name="Sangsakoo G."/>
            <person name="Vanavichit A."/>
            <person name="de Mattos Luiz.A.T."/>
            <person name="Zimmer P.D."/>
            <person name="Malone G."/>
            <person name="Dellagostin O."/>
            <person name="de Oliveira A.C."/>
            <person name="Bevan M."/>
            <person name="Bancroft I."/>
            <person name="Minx P."/>
            <person name="Cordum H."/>
            <person name="Wilson R."/>
            <person name="Cheng Z."/>
            <person name="Jin W."/>
            <person name="Jiang J."/>
            <person name="Leong S.A."/>
            <person name="Iwama H."/>
            <person name="Gojobori T."/>
            <person name="Itoh T."/>
            <person name="Niimura Y."/>
            <person name="Fujii Y."/>
            <person name="Habara T."/>
            <person name="Sakai H."/>
            <person name="Sato Y."/>
            <person name="Wilson G."/>
            <person name="Kumar K."/>
            <person name="McCouch S."/>
            <person name="Juretic N."/>
            <person name="Hoen D."/>
            <person name="Wright S."/>
            <person name="Bruskiewich R."/>
            <person name="Bureau T."/>
            <person name="Miyao A."/>
            <person name="Hirochika H."/>
            <person name="Nishikawa T."/>
            <person name="Kadowaki K."/>
            <person name="Sugiura M."/>
            <person name="Burr B."/>
            <person name="Sasaki T."/>
        </authorList>
    </citation>
    <scope>NUCLEOTIDE SEQUENCE [LARGE SCALE GENOMIC DNA]</scope>
    <source>
        <strain evidence="3">cv. Nipponbare</strain>
    </source>
</reference>
<evidence type="ECO:0000256" key="1">
    <source>
        <dbReference type="SAM" id="MobiDB-lite"/>
    </source>
</evidence>